<name>A0AAE1BG45_9GAST</name>
<protein>
    <submittedName>
        <fullName evidence="2">Uncharacterized protein</fullName>
    </submittedName>
</protein>
<keyword evidence="3" id="KW-1185">Reference proteome</keyword>
<organism evidence="2 3">
    <name type="scientific">Elysia crispata</name>
    <name type="common">lettuce slug</name>
    <dbReference type="NCBI Taxonomy" id="231223"/>
    <lineage>
        <taxon>Eukaryota</taxon>
        <taxon>Metazoa</taxon>
        <taxon>Spiralia</taxon>
        <taxon>Lophotrochozoa</taxon>
        <taxon>Mollusca</taxon>
        <taxon>Gastropoda</taxon>
        <taxon>Heterobranchia</taxon>
        <taxon>Euthyneura</taxon>
        <taxon>Panpulmonata</taxon>
        <taxon>Sacoglossa</taxon>
        <taxon>Placobranchoidea</taxon>
        <taxon>Plakobranchidae</taxon>
        <taxon>Elysia</taxon>
    </lineage>
</organism>
<dbReference type="AlphaFoldDB" id="A0AAE1BG45"/>
<feature type="compositionally biased region" description="Basic residues" evidence="1">
    <location>
        <begin position="85"/>
        <end position="101"/>
    </location>
</feature>
<evidence type="ECO:0000256" key="1">
    <source>
        <dbReference type="SAM" id="MobiDB-lite"/>
    </source>
</evidence>
<dbReference type="EMBL" id="JAWDGP010000016">
    <property type="protein sequence ID" value="KAK3804351.1"/>
    <property type="molecule type" value="Genomic_DNA"/>
</dbReference>
<reference evidence="2" key="1">
    <citation type="journal article" date="2023" name="G3 (Bethesda)">
        <title>A reference genome for the long-term kleptoplast-retaining sea slug Elysia crispata morphotype clarki.</title>
        <authorList>
            <person name="Eastman K.E."/>
            <person name="Pendleton A.L."/>
            <person name="Shaikh M.A."/>
            <person name="Suttiyut T."/>
            <person name="Ogas R."/>
            <person name="Tomko P."/>
            <person name="Gavelis G."/>
            <person name="Widhalm J.R."/>
            <person name="Wisecaver J.H."/>
        </authorList>
    </citation>
    <scope>NUCLEOTIDE SEQUENCE</scope>
    <source>
        <strain evidence="2">ECLA1</strain>
    </source>
</reference>
<sequence>MRFSILAGYYTIDAHYDPGQRFFSSMPQDIQPITSHFPRAALVKAWLECGNLCDQGYFNDYPDVAVTSGSESKTREINVGQAGYRPRHQKVQPRESKHKSEHKTNVVLAAERNDTRLGPGTVTSVGDR</sequence>
<evidence type="ECO:0000313" key="3">
    <source>
        <dbReference type="Proteomes" id="UP001283361"/>
    </source>
</evidence>
<accession>A0AAE1BG45</accession>
<feature type="region of interest" description="Disordered" evidence="1">
    <location>
        <begin position="69"/>
        <end position="128"/>
    </location>
</feature>
<gene>
    <name evidence="2" type="ORF">RRG08_059321</name>
</gene>
<proteinExistence type="predicted"/>
<evidence type="ECO:0000313" key="2">
    <source>
        <dbReference type="EMBL" id="KAK3804351.1"/>
    </source>
</evidence>
<dbReference type="Proteomes" id="UP001283361">
    <property type="component" value="Unassembled WGS sequence"/>
</dbReference>
<comment type="caution">
    <text evidence="2">The sequence shown here is derived from an EMBL/GenBank/DDBJ whole genome shotgun (WGS) entry which is preliminary data.</text>
</comment>